<dbReference type="InterPro" id="IPR037481">
    <property type="entry name" value="LacX"/>
</dbReference>
<dbReference type="EMBL" id="JENJ01000002">
    <property type="protein sequence ID" value="KGM98276.1"/>
    <property type="molecule type" value="Genomic_DNA"/>
</dbReference>
<reference evidence="1 2" key="1">
    <citation type="submission" date="2014-01" db="EMBL/GenBank/DDBJ databases">
        <title>Plasmidome dynamics in the species complex Clostridium novyi sensu lato converts strains of independent lineages into distinctly different pathogens.</title>
        <authorList>
            <person name="Skarin H."/>
            <person name="Segerman B."/>
        </authorList>
    </citation>
    <scope>NUCLEOTIDE SEQUENCE [LARGE SCALE GENOMIC DNA]</scope>
    <source>
        <strain evidence="1 2">4552</strain>
    </source>
</reference>
<dbReference type="CDD" id="cd09024">
    <property type="entry name" value="Aldose_epim_lacX"/>
    <property type="match status" value="1"/>
</dbReference>
<dbReference type="InterPro" id="IPR014718">
    <property type="entry name" value="GH-type_carb-bd"/>
</dbReference>
<dbReference type="Gene3D" id="2.70.98.10">
    <property type="match status" value="1"/>
</dbReference>
<dbReference type="InterPro" id="IPR008183">
    <property type="entry name" value="Aldose_1/G6P_1-epimerase"/>
</dbReference>
<dbReference type="SUPFAM" id="SSF74650">
    <property type="entry name" value="Galactose mutarotase-like"/>
    <property type="match status" value="1"/>
</dbReference>
<proteinExistence type="predicted"/>
<accession>A0A0A0IDA2</accession>
<dbReference type="GO" id="GO:0030246">
    <property type="term" value="F:carbohydrate binding"/>
    <property type="evidence" value="ECO:0007669"/>
    <property type="project" value="InterPro"/>
</dbReference>
<protein>
    <submittedName>
        <fullName evidence="1">Aldose epimerase</fullName>
    </submittedName>
</protein>
<comment type="caution">
    <text evidence="1">The sequence shown here is derived from an EMBL/GenBank/DDBJ whole genome shotgun (WGS) entry which is preliminary data.</text>
</comment>
<organism evidence="1 2">
    <name type="scientific">Clostridium novyi A str. 4552</name>
    <dbReference type="NCBI Taxonomy" id="1444289"/>
    <lineage>
        <taxon>Bacteria</taxon>
        <taxon>Bacillati</taxon>
        <taxon>Bacillota</taxon>
        <taxon>Clostridia</taxon>
        <taxon>Eubacteriales</taxon>
        <taxon>Clostridiaceae</taxon>
        <taxon>Clostridium</taxon>
    </lineage>
</organism>
<dbReference type="GO" id="GO:0005975">
    <property type="term" value="P:carbohydrate metabolic process"/>
    <property type="evidence" value="ECO:0007669"/>
    <property type="project" value="InterPro"/>
</dbReference>
<evidence type="ECO:0000313" key="1">
    <source>
        <dbReference type="EMBL" id="KGM98276.1"/>
    </source>
</evidence>
<dbReference type="Pfam" id="PF01263">
    <property type="entry name" value="Aldose_epim"/>
    <property type="match status" value="1"/>
</dbReference>
<dbReference type="PANTHER" id="PTHR11122:SF13">
    <property type="entry name" value="GLUCOSE-6-PHOSPHATE 1-EPIMERASE"/>
    <property type="match status" value="1"/>
</dbReference>
<dbReference type="GO" id="GO:0016853">
    <property type="term" value="F:isomerase activity"/>
    <property type="evidence" value="ECO:0007669"/>
    <property type="project" value="InterPro"/>
</dbReference>
<evidence type="ECO:0000313" key="2">
    <source>
        <dbReference type="Proteomes" id="UP000030012"/>
    </source>
</evidence>
<dbReference type="InterPro" id="IPR011013">
    <property type="entry name" value="Gal_mutarotase_sf_dom"/>
</dbReference>
<dbReference type="Proteomes" id="UP000030012">
    <property type="component" value="Unassembled WGS sequence"/>
</dbReference>
<name>A0A0A0IDA2_CLONO</name>
<dbReference type="PANTHER" id="PTHR11122">
    <property type="entry name" value="APOSPORY-ASSOCIATED PROTEIN C-RELATED"/>
    <property type="match status" value="1"/>
</dbReference>
<dbReference type="RefSeq" id="WP_039251951.1">
    <property type="nucleotide sequence ID" value="NZ_JENJ01000002.1"/>
</dbReference>
<sequence>MINIIENKFLRVAVKTHGAELCSLKSLKSNKEYIWQADEKYWNKHAPILFPIIGFLKDNEYEYNNEIYNLNKHGFARDLDFKLINKKKEKLVYLLEYNEDTLKKYPFKFQLYVNYILENKKLKIVYEVVNKDNKEMYFSIGGHPAFNCDIESKRQYIKFEKEENLNTYILNLETGLLEHAKNRVLQNKNILPLDYELFNQDTLVFERINSDSLYIMDNHAKENLKITIKNFPYLTLWSPKAPFLCIEPWYGVPDFIDSKNKIQDKIGIEKLEVEKIFKCNYDLEII</sequence>
<gene>
    <name evidence="1" type="ORF">Z968_00640</name>
</gene>
<dbReference type="AlphaFoldDB" id="A0A0A0IDA2"/>